<dbReference type="EMBL" id="QXGA01001048">
    <property type="protein sequence ID" value="KAE9130716.1"/>
    <property type="molecule type" value="Genomic_DNA"/>
</dbReference>
<reference evidence="2 3" key="1">
    <citation type="submission" date="2018-08" db="EMBL/GenBank/DDBJ databases">
        <title>Genomic investigation of the strawberry pathogen Phytophthora fragariae indicates pathogenicity is determined by transcriptional variation in three key races.</title>
        <authorList>
            <person name="Adams T.M."/>
            <person name="Armitage A.D."/>
            <person name="Sobczyk M.K."/>
            <person name="Bates H.J."/>
            <person name="Dunwell J.M."/>
            <person name="Nellist C.F."/>
            <person name="Harrison R.J."/>
        </authorList>
    </citation>
    <scope>NUCLEOTIDE SEQUENCE [LARGE SCALE GENOMIC DNA]</scope>
    <source>
        <strain evidence="2 3">NOV-5</strain>
    </source>
</reference>
<dbReference type="InterPro" id="IPR051681">
    <property type="entry name" value="Ser/Thr_Kinases-Pseudokinases"/>
</dbReference>
<feature type="region of interest" description="Disordered" evidence="1">
    <location>
        <begin position="1"/>
        <end position="29"/>
    </location>
</feature>
<evidence type="ECO:0000313" key="2">
    <source>
        <dbReference type="EMBL" id="KAE9130716.1"/>
    </source>
</evidence>
<dbReference type="Proteomes" id="UP000440732">
    <property type="component" value="Unassembled WGS sequence"/>
</dbReference>
<sequence length="1185" mass="135637">MEHTDLEPGNVTAPAPQPPPAKGPQERRWAGHCGCDGSCEFQRFDEDMELIDVRTQQMLQDQQQPGEGSPPLLLHLLMMCSNAPTSTQRDRGKKRRRHVSISLICTNSDHTIENRRFRIRGLLRRLVMELEPPTELRVLSRLRSACDARVHVVSRSLVPRLEALYRVLYAPKDESECASDDEWDFLAVLSRRRHQETTFRALVQQLQELVGISEEINETKEEDNTEFLGQKVLQLLLLVPRKSREVHWMHLQIDALMGGEEEEEKEEEKKEWQENWLEDYRDQILFFEEFLNDEEKLKSELGRMEENERLELLTSLQYEGKKLKEAENAEAALMPLEEQKFMEHAVAEVARAGGLEVAAVPRWFVPRYEVRVIGGEEKEVGCEEGEWNGLQVTLEYVQDTPDLETRCTAFVEKWHGVADPHVLRLHGACHVGSTPFLVFESLRDCVSLVEYAKSVPNPRKLWKRLLEVARGLQHLHNVGIVHGGISAACLLIGGDGKAKLKPSVCDRDDRAPSMENDVYEFAVAILEVVHPHVSVGYGDSTGNLSSIEEDREDFGGVNNTISTLVSSMTSSEPRERPDMTYVVRALLNLADRERTWSDMHFPELLLHAPDVWTALRAASQRHESGVILCARVLARLERVLARLWDEGLSFADGENVEYNWQTRTEHLLRSMRYLTRHYLPSVGQRELLKIALTRRFTDEIQQIHYQLDALLAEFDNESLVPELSPNDEVSNRSTEDWELQWEYDCGDLVASYHSYLDDLEENGSVLKTEVAMEAMPLMKHGLDNYRYAFSDVQLRLLLGYLASKEQVRDRSGDYPLHEEAEERTNGVNEALHFDAVSEGKTDVLVPSGTELLTISQVLETLNTQILEPSDGEMNDISNMEASSGSDLNMQILVRLEDFYERLCVAESSAGEESDRTDDSNYLSTIVSDFAEVLTQFRAHVNASRTGNRITQIAAIRQRASDKFSFHKELDDLLDRLHAYHPLESLQIHDWKRQWYEKRARQTESFEWTLIKPEAAELLLDELKDAHDREEMLAFLRFEVTRHRSSYTPAQVEAIGSTCTDISRRLSDATAASSGASHSHLWRPPKWFIPPYEAVSGEFPWGQRLPDAAVRFHVRRGVLPPRPKGFEDDAHWDLIRQMCCFDPQQRLKLPVVVQRLTRFADLEARRQRGGVGLHMRELLFGGSATS</sequence>
<name>A0A6A3T7L5_9STRA</name>
<dbReference type="InterPro" id="IPR011009">
    <property type="entry name" value="Kinase-like_dom_sf"/>
</dbReference>
<evidence type="ECO:0000256" key="1">
    <source>
        <dbReference type="SAM" id="MobiDB-lite"/>
    </source>
</evidence>
<protein>
    <recommendedName>
        <fullName evidence="4">Protein kinase domain-containing protein</fullName>
    </recommendedName>
</protein>
<comment type="caution">
    <text evidence="2">The sequence shown here is derived from an EMBL/GenBank/DDBJ whole genome shotgun (WGS) entry which is preliminary data.</text>
</comment>
<dbReference type="AlphaFoldDB" id="A0A6A3T7L5"/>
<dbReference type="SUPFAM" id="SSF56112">
    <property type="entry name" value="Protein kinase-like (PK-like)"/>
    <property type="match status" value="1"/>
</dbReference>
<evidence type="ECO:0008006" key="4">
    <source>
        <dbReference type="Google" id="ProtNLM"/>
    </source>
</evidence>
<evidence type="ECO:0000313" key="3">
    <source>
        <dbReference type="Proteomes" id="UP000440732"/>
    </source>
</evidence>
<dbReference type="Gene3D" id="1.10.510.10">
    <property type="entry name" value="Transferase(Phosphotransferase) domain 1"/>
    <property type="match status" value="1"/>
</dbReference>
<accession>A0A6A3T7L5</accession>
<dbReference type="GO" id="GO:0004674">
    <property type="term" value="F:protein serine/threonine kinase activity"/>
    <property type="evidence" value="ECO:0007669"/>
    <property type="project" value="TreeGrafter"/>
</dbReference>
<gene>
    <name evidence="2" type="ORF">PF006_g15698</name>
</gene>
<organism evidence="2 3">
    <name type="scientific">Phytophthora fragariae</name>
    <dbReference type="NCBI Taxonomy" id="53985"/>
    <lineage>
        <taxon>Eukaryota</taxon>
        <taxon>Sar</taxon>
        <taxon>Stramenopiles</taxon>
        <taxon>Oomycota</taxon>
        <taxon>Peronosporomycetes</taxon>
        <taxon>Peronosporales</taxon>
        <taxon>Peronosporaceae</taxon>
        <taxon>Phytophthora</taxon>
    </lineage>
</organism>
<dbReference type="PANTHER" id="PTHR44329">
    <property type="entry name" value="SERINE/THREONINE-PROTEIN KINASE TNNI3K-RELATED"/>
    <property type="match status" value="1"/>
</dbReference>
<proteinExistence type="predicted"/>
<dbReference type="PANTHER" id="PTHR44329:SF214">
    <property type="entry name" value="PROTEIN KINASE DOMAIN-CONTAINING PROTEIN"/>
    <property type="match status" value="1"/>
</dbReference>